<accession>A0AAV9EC25</accession>
<name>A0AAV9EC25_ACOCL</name>
<organism evidence="2 3">
    <name type="scientific">Acorus calamus</name>
    <name type="common">Sweet flag</name>
    <dbReference type="NCBI Taxonomy" id="4465"/>
    <lineage>
        <taxon>Eukaryota</taxon>
        <taxon>Viridiplantae</taxon>
        <taxon>Streptophyta</taxon>
        <taxon>Embryophyta</taxon>
        <taxon>Tracheophyta</taxon>
        <taxon>Spermatophyta</taxon>
        <taxon>Magnoliopsida</taxon>
        <taxon>Liliopsida</taxon>
        <taxon>Acoraceae</taxon>
        <taxon>Acorus</taxon>
    </lineage>
</organism>
<keyword evidence="3" id="KW-1185">Reference proteome</keyword>
<feature type="region of interest" description="Disordered" evidence="1">
    <location>
        <begin position="1"/>
        <end position="74"/>
    </location>
</feature>
<evidence type="ECO:0000256" key="1">
    <source>
        <dbReference type="SAM" id="MobiDB-lite"/>
    </source>
</evidence>
<protein>
    <submittedName>
        <fullName evidence="2">Uncharacterized protein</fullName>
    </submittedName>
</protein>
<dbReference type="Proteomes" id="UP001180020">
    <property type="component" value="Unassembled WGS sequence"/>
</dbReference>
<evidence type="ECO:0000313" key="2">
    <source>
        <dbReference type="EMBL" id="KAK1309878.1"/>
    </source>
</evidence>
<gene>
    <name evidence="2" type="ORF">QJS10_CPA08g00569</name>
</gene>
<feature type="compositionally biased region" description="Low complexity" evidence="1">
    <location>
        <begin position="22"/>
        <end position="32"/>
    </location>
</feature>
<evidence type="ECO:0000313" key="3">
    <source>
        <dbReference type="Proteomes" id="UP001180020"/>
    </source>
</evidence>
<dbReference type="EMBL" id="JAUJYO010000008">
    <property type="protein sequence ID" value="KAK1309878.1"/>
    <property type="molecule type" value="Genomic_DNA"/>
</dbReference>
<reference evidence="2" key="2">
    <citation type="submission" date="2023-06" db="EMBL/GenBank/DDBJ databases">
        <authorList>
            <person name="Ma L."/>
            <person name="Liu K.-W."/>
            <person name="Li Z."/>
            <person name="Hsiao Y.-Y."/>
            <person name="Qi Y."/>
            <person name="Fu T."/>
            <person name="Tang G."/>
            <person name="Zhang D."/>
            <person name="Sun W.-H."/>
            <person name="Liu D.-K."/>
            <person name="Li Y."/>
            <person name="Chen G.-Z."/>
            <person name="Liu X.-D."/>
            <person name="Liao X.-Y."/>
            <person name="Jiang Y.-T."/>
            <person name="Yu X."/>
            <person name="Hao Y."/>
            <person name="Huang J."/>
            <person name="Zhao X.-W."/>
            <person name="Ke S."/>
            <person name="Chen Y.-Y."/>
            <person name="Wu W.-L."/>
            <person name="Hsu J.-L."/>
            <person name="Lin Y.-F."/>
            <person name="Huang M.-D."/>
            <person name="Li C.-Y."/>
            <person name="Huang L."/>
            <person name="Wang Z.-W."/>
            <person name="Zhao X."/>
            <person name="Zhong W.-Y."/>
            <person name="Peng D.-H."/>
            <person name="Ahmad S."/>
            <person name="Lan S."/>
            <person name="Zhang J.-S."/>
            <person name="Tsai W.-C."/>
            <person name="Van De Peer Y."/>
            <person name="Liu Z.-J."/>
        </authorList>
    </citation>
    <scope>NUCLEOTIDE SEQUENCE</scope>
    <source>
        <strain evidence="2">CP</strain>
        <tissue evidence="2">Leaves</tissue>
    </source>
</reference>
<sequence length="423" mass="45360">MTKGKKTASMIKRLRSSREQRGVVSGSSSSDSDQVEGEVVREVMGTAEVPPVGIGAGEVEDLPSGAVPERRRGDRPVAVEEVVLGVGGPIEGATEGVGAEGISEDVRALLDALVGMLDREATEARAEEEESRAMGAFAEFISGAGRVEGTGEVRDEAEEVEGMGTGAAEAGVGVEAEAEEAVFEEDEEEGDDDGMDDPDEAEVGALGSTRAVACWAYKFNHGGMCHFINIWFDPWLNGRGLKEALGWELLTWGSPHQTPLSVLINNGKWTKPSQWNPTLEALWDEITQLDVGGIGDDILIGLTVAQRVLTTWRSNVPSPDSSVPLKSITTPEILQIAQAFKVNIIETPLIPSSRSPPVGGMENYTYSEKEIPRRTFLPLGANHGVRTSSSPIRPGCNSKKHWKLTKLEQPSLENNSDVACVMQ</sequence>
<comment type="caution">
    <text evidence="2">The sequence shown here is derived from an EMBL/GenBank/DDBJ whole genome shotgun (WGS) entry which is preliminary data.</text>
</comment>
<reference evidence="2" key="1">
    <citation type="journal article" date="2023" name="Nat. Commun.">
        <title>Diploid and tetraploid genomes of Acorus and the evolution of monocots.</title>
        <authorList>
            <person name="Ma L."/>
            <person name="Liu K.W."/>
            <person name="Li Z."/>
            <person name="Hsiao Y.Y."/>
            <person name="Qi Y."/>
            <person name="Fu T."/>
            <person name="Tang G.D."/>
            <person name="Zhang D."/>
            <person name="Sun W.H."/>
            <person name="Liu D.K."/>
            <person name="Li Y."/>
            <person name="Chen G.Z."/>
            <person name="Liu X.D."/>
            <person name="Liao X.Y."/>
            <person name="Jiang Y.T."/>
            <person name="Yu X."/>
            <person name="Hao Y."/>
            <person name="Huang J."/>
            <person name="Zhao X.W."/>
            <person name="Ke S."/>
            <person name="Chen Y.Y."/>
            <person name="Wu W.L."/>
            <person name="Hsu J.L."/>
            <person name="Lin Y.F."/>
            <person name="Huang M.D."/>
            <person name="Li C.Y."/>
            <person name="Huang L."/>
            <person name="Wang Z.W."/>
            <person name="Zhao X."/>
            <person name="Zhong W.Y."/>
            <person name="Peng D.H."/>
            <person name="Ahmad S."/>
            <person name="Lan S."/>
            <person name="Zhang J.S."/>
            <person name="Tsai W.C."/>
            <person name="Van de Peer Y."/>
            <person name="Liu Z.J."/>
        </authorList>
    </citation>
    <scope>NUCLEOTIDE SEQUENCE</scope>
    <source>
        <strain evidence="2">CP</strain>
    </source>
</reference>
<proteinExistence type="predicted"/>
<dbReference type="AlphaFoldDB" id="A0AAV9EC25"/>